<keyword evidence="12" id="KW-1185">Reference proteome</keyword>
<reference evidence="11 12" key="1">
    <citation type="journal article" date="2013" name="Nature">
        <title>Insights into bilaterian evolution from three spiralian genomes.</title>
        <authorList>
            <person name="Simakov O."/>
            <person name="Marletaz F."/>
            <person name="Cho S.J."/>
            <person name="Edsinger-Gonzales E."/>
            <person name="Havlak P."/>
            <person name="Hellsten U."/>
            <person name="Kuo D.H."/>
            <person name="Larsson T."/>
            <person name="Lv J."/>
            <person name="Arendt D."/>
            <person name="Savage R."/>
            <person name="Osoegawa K."/>
            <person name="de Jong P."/>
            <person name="Grimwood J."/>
            <person name="Chapman J.A."/>
            <person name="Shapiro H."/>
            <person name="Aerts A."/>
            <person name="Otillar R.P."/>
            <person name="Terry A.Y."/>
            <person name="Boore J.L."/>
            <person name="Grigoriev I.V."/>
            <person name="Lindberg D.R."/>
            <person name="Seaver E.C."/>
            <person name="Weisblat D.A."/>
            <person name="Putnam N.H."/>
            <person name="Rokhsar D.S."/>
        </authorList>
    </citation>
    <scope>NUCLEOTIDE SEQUENCE [LARGE SCALE GENOMIC DNA]</scope>
</reference>
<evidence type="ECO:0000256" key="5">
    <source>
        <dbReference type="ARBA" id="ARBA00022448"/>
    </source>
</evidence>
<comment type="subunit">
    <text evidence="4">Complex I is composed of 45 different subunits.</text>
</comment>
<comment type="similarity">
    <text evidence="3">Belongs to the complex I NDUFA5 subunit family.</text>
</comment>
<dbReference type="PANTHER" id="PTHR12653">
    <property type="entry name" value="NADH-UBIQUINONE OXIDOREDUCTASE 13 KD-B SUBUNIT"/>
    <property type="match status" value="1"/>
</dbReference>
<evidence type="ECO:0000256" key="10">
    <source>
        <dbReference type="ARBA" id="ARBA00023136"/>
    </source>
</evidence>
<keyword evidence="9" id="KW-0496">Mitochondrion</keyword>
<proteinExistence type="inferred from homology"/>
<keyword evidence="6" id="KW-0679">Respiratory chain</keyword>
<evidence type="ECO:0000256" key="1">
    <source>
        <dbReference type="ARBA" id="ARBA00003195"/>
    </source>
</evidence>
<evidence type="ECO:0000256" key="8">
    <source>
        <dbReference type="ARBA" id="ARBA00022982"/>
    </source>
</evidence>
<dbReference type="CTD" id="20245166"/>
<gene>
    <name evidence="11" type="ORF">LOTGIDRAFT_196021</name>
</gene>
<evidence type="ECO:0000256" key="3">
    <source>
        <dbReference type="ARBA" id="ARBA00010261"/>
    </source>
</evidence>
<evidence type="ECO:0000256" key="2">
    <source>
        <dbReference type="ARBA" id="ARBA00004443"/>
    </source>
</evidence>
<comment type="function">
    <text evidence="1">Accessory subunit of the mitochondrial membrane respiratory chain NADH dehydrogenase (Complex I), that is believed not to be involved in catalysis. Complex I functions in the transfer of electrons from NADH to the respiratory chain. The immediate electron acceptor for the enzyme is believed to be ubiquinone.</text>
</comment>
<dbReference type="RefSeq" id="XP_009064160.1">
    <property type="nucleotide sequence ID" value="XM_009065912.1"/>
</dbReference>
<keyword evidence="7" id="KW-0999">Mitochondrion inner membrane</keyword>
<protein>
    <recommendedName>
        <fullName evidence="13">NADH dehydrogenase [ubiquinone] 1 alpha subcomplex subunit 5</fullName>
    </recommendedName>
</protein>
<dbReference type="Proteomes" id="UP000030746">
    <property type="component" value="Unassembled WGS sequence"/>
</dbReference>
<sequence>MAAVTRVTGRTGLLPATNPHWKLTILYEKILATLSKMPQEAGYRKHTEALIKEREHIVKTEPDVAKVEAKINNGLIEELILQASRELSLSRKMLEWKPWQPLIEEAPTNQWKWPI</sequence>
<keyword evidence="8" id="KW-0249">Electron transport</keyword>
<dbReference type="HOGENOM" id="CLU_099943_2_0_1"/>
<evidence type="ECO:0000313" key="12">
    <source>
        <dbReference type="Proteomes" id="UP000030746"/>
    </source>
</evidence>
<dbReference type="GO" id="GO:0005743">
    <property type="term" value="C:mitochondrial inner membrane"/>
    <property type="evidence" value="ECO:0007669"/>
    <property type="project" value="UniProtKB-SubCell"/>
</dbReference>
<dbReference type="InterPro" id="IPR006806">
    <property type="entry name" value="NDUFA5"/>
</dbReference>
<accession>V3ZLR2</accession>
<dbReference type="AlphaFoldDB" id="V3ZLR2"/>
<evidence type="ECO:0000256" key="9">
    <source>
        <dbReference type="ARBA" id="ARBA00023128"/>
    </source>
</evidence>
<keyword evidence="10" id="KW-0472">Membrane</keyword>
<dbReference type="GeneID" id="20245166"/>
<dbReference type="STRING" id="225164.V3ZLR2"/>
<name>V3ZLR2_LOTGI</name>
<evidence type="ECO:0000313" key="11">
    <source>
        <dbReference type="EMBL" id="ESO85247.1"/>
    </source>
</evidence>
<evidence type="ECO:0000256" key="6">
    <source>
        <dbReference type="ARBA" id="ARBA00022660"/>
    </source>
</evidence>
<evidence type="ECO:0000256" key="4">
    <source>
        <dbReference type="ARBA" id="ARBA00011533"/>
    </source>
</evidence>
<dbReference type="EMBL" id="KB203301">
    <property type="protein sequence ID" value="ESO85247.1"/>
    <property type="molecule type" value="Genomic_DNA"/>
</dbReference>
<keyword evidence="5" id="KW-0813">Transport</keyword>
<dbReference type="OMA" id="ENQWKWP"/>
<evidence type="ECO:0008006" key="13">
    <source>
        <dbReference type="Google" id="ProtNLM"/>
    </source>
</evidence>
<dbReference type="KEGG" id="lgi:LOTGIDRAFT_196021"/>
<dbReference type="Pfam" id="PF04716">
    <property type="entry name" value="ETC_C1_NDUFA5"/>
    <property type="match status" value="1"/>
</dbReference>
<dbReference type="PANTHER" id="PTHR12653:SF0">
    <property type="entry name" value="NADH DEHYDROGENASE [UBIQUINONE] 1 ALPHA SUBCOMPLEX SUBUNIT 5"/>
    <property type="match status" value="1"/>
</dbReference>
<dbReference type="GO" id="GO:0022904">
    <property type="term" value="P:respiratory electron transport chain"/>
    <property type="evidence" value="ECO:0007669"/>
    <property type="project" value="InterPro"/>
</dbReference>
<organism evidence="11 12">
    <name type="scientific">Lottia gigantea</name>
    <name type="common">Giant owl limpet</name>
    <dbReference type="NCBI Taxonomy" id="225164"/>
    <lineage>
        <taxon>Eukaryota</taxon>
        <taxon>Metazoa</taxon>
        <taxon>Spiralia</taxon>
        <taxon>Lophotrochozoa</taxon>
        <taxon>Mollusca</taxon>
        <taxon>Gastropoda</taxon>
        <taxon>Patellogastropoda</taxon>
        <taxon>Lottioidea</taxon>
        <taxon>Lottiidae</taxon>
        <taxon>Lottia</taxon>
    </lineage>
</organism>
<dbReference type="OrthoDB" id="286811at2759"/>
<evidence type="ECO:0000256" key="7">
    <source>
        <dbReference type="ARBA" id="ARBA00022792"/>
    </source>
</evidence>
<comment type="subcellular location">
    <subcellularLocation>
        <location evidence="2">Mitochondrion inner membrane</location>
        <topology evidence="2">Peripheral membrane protein</topology>
        <orientation evidence="2">Matrix side</orientation>
    </subcellularLocation>
</comment>